<dbReference type="CDD" id="cd06442">
    <property type="entry name" value="DPM1_like"/>
    <property type="match status" value="1"/>
</dbReference>
<dbReference type="GO" id="GO:0009247">
    <property type="term" value="P:glycolipid biosynthetic process"/>
    <property type="evidence" value="ECO:0007669"/>
    <property type="project" value="TreeGrafter"/>
</dbReference>
<evidence type="ECO:0000256" key="1">
    <source>
        <dbReference type="ARBA" id="ARBA00006739"/>
    </source>
</evidence>
<dbReference type="PANTHER" id="PTHR43398">
    <property type="entry name" value="DOLICHOL-PHOSPHATE MANNOSYLTRANSFERASE SUBUNIT 1"/>
    <property type="match status" value="1"/>
</dbReference>
<accession>A0A1W1C451</accession>
<dbReference type="EMBL" id="FPHC01000061">
    <property type="protein sequence ID" value="SFV60556.1"/>
    <property type="molecule type" value="Genomic_DNA"/>
</dbReference>
<keyword evidence="2 5" id="KW-0328">Glycosyltransferase</keyword>
<evidence type="ECO:0000256" key="3">
    <source>
        <dbReference type="ARBA" id="ARBA00022679"/>
    </source>
</evidence>
<reference evidence="5" key="1">
    <citation type="submission" date="2016-10" db="EMBL/GenBank/DDBJ databases">
        <authorList>
            <person name="de Groot N.N."/>
        </authorList>
    </citation>
    <scope>NUCLEOTIDE SEQUENCE</scope>
</reference>
<comment type="similarity">
    <text evidence="1">Belongs to the glycosyltransferase 2 family.</text>
</comment>
<dbReference type="FunFam" id="3.90.550.10:FF:000122">
    <property type="entry name" value="Dolichol-phosphate mannosyltransferase subunit 1"/>
    <property type="match status" value="1"/>
</dbReference>
<evidence type="ECO:0000313" key="5">
    <source>
        <dbReference type="EMBL" id="SFV60556.1"/>
    </source>
</evidence>
<dbReference type="PANTHER" id="PTHR43398:SF1">
    <property type="entry name" value="DOLICHOL-PHOSPHATE MANNOSYLTRANSFERASE SUBUNIT 1"/>
    <property type="match status" value="1"/>
</dbReference>
<sequence>MKNGIVIIPTYNEIDNIESIIEKVFALELGLDILIVDDNSPDKTYERVQELIDERYQETLHLMVREKKAGLGKAYIAGFKWALAHKKKYNYIIEMDADLSHNPKYLPIFTSEIEKYDLIIGSRYVKGGGATNWPLFRKAISYGGSFYSRMILGVKIMDITGGFKCFRREVLEAINLDNIITTGYSFQIEMNYKATLKGFKIKEIPIVFEERIAGRSKMTKKVFIEALGKVVTLRLNKNRILQEG</sequence>
<evidence type="ECO:0000259" key="4">
    <source>
        <dbReference type="Pfam" id="PF00535"/>
    </source>
</evidence>
<dbReference type="EC" id="2.4.1.83" evidence="5"/>
<gene>
    <name evidence="5" type="ORF">MNB_SV-6-1862</name>
</gene>
<dbReference type="InterPro" id="IPR029044">
    <property type="entry name" value="Nucleotide-diphossugar_trans"/>
</dbReference>
<protein>
    <submittedName>
        <fullName evidence="5">Dolichol-phosphate mannosyltransferase</fullName>
        <ecNumber evidence="5">2.4.1.83</ecNumber>
    </submittedName>
</protein>
<organism evidence="5">
    <name type="scientific">hydrothermal vent metagenome</name>
    <dbReference type="NCBI Taxonomy" id="652676"/>
    <lineage>
        <taxon>unclassified sequences</taxon>
        <taxon>metagenomes</taxon>
        <taxon>ecological metagenomes</taxon>
    </lineage>
</organism>
<dbReference type="SUPFAM" id="SSF53448">
    <property type="entry name" value="Nucleotide-diphospho-sugar transferases"/>
    <property type="match status" value="1"/>
</dbReference>
<dbReference type="InterPro" id="IPR039528">
    <property type="entry name" value="DPM1-like"/>
</dbReference>
<dbReference type="Gene3D" id="3.90.550.10">
    <property type="entry name" value="Spore Coat Polysaccharide Biosynthesis Protein SpsA, Chain A"/>
    <property type="match status" value="1"/>
</dbReference>
<dbReference type="GO" id="GO:0004582">
    <property type="term" value="F:dolichyl-phosphate beta-D-mannosyltransferase activity"/>
    <property type="evidence" value="ECO:0007669"/>
    <property type="project" value="UniProtKB-EC"/>
</dbReference>
<feature type="domain" description="Glycosyltransferase 2-like" evidence="4">
    <location>
        <begin position="6"/>
        <end position="173"/>
    </location>
</feature>
<dbReference type="AlphaFoldDB" id="A0A1W1C451"/>
<dbReference type="GO" id="GO:0016020">
    <property type="term" value="C:membrane"/>
    <property type="evidence" value="ECO:0007669"/>
    <property type="project" value="GOC"/>
</dbReference>
<name>A0A1W1C451_9ZZZZ</name>
<proteinExistence type="inferred from homology"/>
<keyword evidence="3 5" id="KW-0808">Transferase</keyword>
<dbReference type="Pfam" id="PF00535">
    <property type="entry name" value="Glycos_transf_2"/>
    <property type="match status" value="1"/>
</dbReference>
<dbReference type="InterPro" id="IPR001173">
    <property type="entry name" value="Glyco_trans_2-like"/>
</dbReference>
<evidence type="ECO:0000256" key="2">
    <source>
        <dbReference type="ARBA" id="ARBA00022676"/>
    </source>
</evidence>